<name>A0A8X8AI97_POPTO</name>
<keyword evidence="2" id="KW-1185">Reference proteome</keyword>
<sequence length="183" mass="21251">MAKQWPAIEGWKEHDTFGRKRDVEACLPCKVDVWPLDGLSIINHSCLRRVKYFRKEPIDSNQIARMERIIVCNLLDIHILILNTWNWLRSSQKLKILLVMIWSEIFESSENKCYNCFDLSLKIARLSSIKVQDERTGTLHLAGSHSISSARGLHMRRAILFLLPSTLKFAEMLQPIQNSYGQN</sequence>
<organism evidence="1 2">
    <name type="scientific">Populus tomentosa</name>
    <name type="common">Chinese white poplar</name>
    <dbReference type="NCBI Taxonomy" id="118781"/>
    <lineage>
        <taxon>Eukaryota</taxon>
        <taxon>Viridiplantae</taxon>
        <taxon>Streptophyta</taxon>
        <taxon>Embryophyta</taxon>
        <taxon>Tracheophyta</taxon>
        <taxon>Spermatophyta</taxon>
        <taxon>Magnoliopsida</taxon>
        <taxon>eudicotyledons</taxon>
        <taxon>Gunneridae</taxon>
        <taxon>Pentapetalae</taxon>
        <taxon>rosids</taxon>
        <taxon>fabids</taxon>
        <taxon>Malpighiales</taxon>
        <taxon>Salicaceae</taxon>
        <taxon>Saliceae</taxon>
        <taxon>Populus</taxon>
    </lineage>
</organism>
<evidence type="ECO:0000313" key="2">
    <source>
        <dbReference type="Proteomes" id="UP000886885"/>
    </source>
</evidence>
<gene>
    <name evidence="1" type="ORF">POTOM_008931</name>
</gene>
<accession>A0A8X8AI97</accession>
<comment type="caution">
    <text evidence="1">The sequence shown here is derived from an EMBL/GenBank/DDBJ whole genome shotgun (WGS) entry which is preliminary data.</text>
</comment>
<reference evidence="1" key="1">
    <citation type="journal article" date="2020" name="bioRxiv">
        <title>Hybrid origin of Populus tomentosa Carr. identified through genome sequencing and phylogenomic analysis.</title>
        <authorList>
            <person name="An X."/>
            <person name="Gao K."/>
            <person name="Chen Z."/>
            <person name="Li J."/>
            <person name="Yang X."/>
            <person name="Yang X."/>
            <person name="Zhou J."/>
            <person name="Guo T."/>
            <person name="Zhao T."/>
            <person name="Huang S."/>
            <person name="Miao D."/>
            <person name="Khan W.U."/>
            <person name="Rao P."/>
            <person name="Ye M."/>
            <person name="Lei B."/>
            <person name="Liao W."/>
            <person name="Wang J."/>
            <person name="Ji L."/>
            <person name="Li Y."/>
            <person name="Guo B."/>
            <person name="Mustafa N.S."/>
            <person name="Li S."/>
            <person name="Yun Q."/>
            <person name="Keller S.R."/>
            <person name="Mao J."/>
            <person name="Zhang R."/>
            <person name="Strauss S.H."/>
        </authorList>
    </citation>
    <scope>NUCLEOTIDE SEQUENCE</scope>
    <source>
        <strain evidence="1">GM15</strain>
        <tissue evidence="1">Leaf</tissue>
    </source>
</reference>
<evidence type="ECO:0000313" key="1">
    <source>
        <dbReference type="EMBL" id="KAG6787292.1"/>
    </source>
</evidence>
<proteinExistence type="predicted"/>
<protein>
    <submittedName>
        <fullName evidence="1">Uncharacterized protein</fullName>
    </submittedName>
</protein>
<dbReference type="EMBL" id="JAAWWB010000003">
    <property type="protein sequence ID" value="KAG6787292.1"/>
    <property type="molecule type" value="Genomic_DNA"/>
</dbReference>
<dbReference type="AlphaFoldDB" id="A0A8X8AI97"/>
<dbReference type="Proteomes" id="UP000886885">
    <property type="component" value="Chromosome 2A"/>
</dbReference>